<dbReference type="PROSITE" id="PS51257">
    <property type="entry name" value="PROKAR_LIPOPROTEIN"/>
    <property type="match status" value="1"/>
</dbReference>
<evidence type="ECO:0000256" key="1">
    <source>
        <dbReference type="SAM" id="SignalP"/>
    </source>
</evidence>
<dbReference type="Proteomes" id="UP001596317">
    <property type="component" value="Unassembled WGS sequence"/>
</dbReference>
<proteinExistence type="predicted"/>
<keyword evidence="1" id="KW-0732">Signal</keyword>
<name>A0ABW1ZN22_9DEIO</name>
<gene>
    <name evidence="2" type="ORF">ACFP90_18785</name>
</gene>
<organism evidence="2 3">
    <name type="scientific">Deinococcus multiflagellatus</name>
    <dbReference type="NCBI Taxonomy" id="1656887"/>
    <lineage>
        <taxon>Bacteria</taxon>
        <taxon>Thermotogati</taxon>
        <taxon>Deinococcota</taxon>
        <taxon>Deinococci</taxon>
        <taxon>Deinococcales</taxon>
        <taxon>Deinococcaceae</taxon>
        <taxon>Deinococcus</taxon>
    </lineage>
</organism>
<protein>
    <submittedName>
        <fullName evidence="2">Uncharacterized protein</fullName>
    </submittedName>
</protein>
<sequence length="156" mass="16724">MRVRPVLVWPLLTAALLGGCKPAAGGAQDLVARTLFTATGAYDAQADLRERVPVGQRRTTWTRRPPLDAAQVVVVYDSDARPLSWMLDIRTPRFSAQALAGSGARSVNTPLGPGLRPAPGSRLADTLILPTKTGLRILTRGYVTQNDPALLRAFSP</sequence>
<evidence type="ECO:0000313" key="2">
    <source>
        <dbReference type="EMBL" id="MFC6662141.1"/>
    </source>
</evidence>
<reference evidence="3" key="1">
    <citation type="journal article" date="2019" name="Int. J. Syst. Evol. Microbiol.">
        <title>The Global Catalogue of Microorganisms (GCM) 10K type strain sequencing project: providing services to taxonomists for standard genome sequencing and annotation.</title>
        <authorList>
            <consortium name="The Broad Institute Genomics Platform"/>
            <consortium name="The Broad Institute Genome Sequencing Center for Infectious Disease"/>
            <person name="Wu L."/>
            <person name="Ma J."/>
        </authorList>
    </citation>
    <scope>NUCLEOTIDE SEQUENCE [LARGE SCALE GENOMIC DNA]</scope>
    <source>
        <strain evidence="3">CCUG 63830</strain>
    </source>
</reference>
<accession>A0ABW1ZN22</accession>
<comment type="caution">
    <text evidence="2">The sequence shown here is derived from an EMBL/GenBank/DDBJ whole genome shotgun (WGS) entry which is preliminary data.</text>
</comment>
<dbReference type="RefSeq" id="WP_224611375.1">
    <property type="nucleotide sequence ID" value="NZ_JAIQXV010000018.1"/>
</dbReference>
<dbReference type="EMBL" id="JBHSWB010000001">
    <property type="protein sequence ID" value="MFC6662141.1"/>
    <property type="molecule type" value="Genomic_DNA"/>
</dbReference>
<feature type="chain" id="PRO_5047265327" evidence="1">
    <location>
        <begin position="24"/>
        <end position="156"/>
    </location>
</feature>
<evidence type="ECO:0000313" key="3">
    <source>
        <dbReference type="Proteomes" id="UP001596317"/>
    </source>
</evidence>
<keyword evidence="3" id="KW-1185">Reference proteome</keyword>
<feature type="signal peptide" evidence="1">
    <location>
        <begin position="1"/>
        <end position="23"/>
    </location>
</feature>